<keyword evidence="1" id="KW-0472">Membrane</keyword>
<sequence length="110" mass="11816">MFQVPYLVGTGQGLALLPRLECSGTITAHFLCLFVCFIFKFFVEMGFHYVAQAGLELLASSDPPTLASQIARITHMSHIGITCPTAGVELGYATGAGQMSCEQMSLQLLV</sequence>
<dbReference type="Ensembl" id="ENSPSMT00000004282.1">
    <property type="protein sequence ID" value="ENSPSMP00000003516.1"/>
    <property type="gene ID" value="ENSPSMG00000002879.1"/>
</dbReference>
<evidence type="ECO:0000313" key="3">
    <source>
        <dbReference type="Proteomes" id="UP000694414"/>
    </source>
</evidence>
<dbReference type="Proteomes" id="UP000694414">
    <property type="component" value="Unplaced"/>
</dbReference>
<reference evidence="2" key="1">
    <citation type="submission" date="2025-08" db="UniProtKB">
        <authorList>
            <consortium name="Ensembl"/>
        </authorList>
    </citation>
    <scope>IDENTIFICATION</scope>
</reference>
<feature type="transmembrane region" description="Helical" evidence="1">
    <location>
        <begin position="26"/>
        <end position="43"/>
    </location>
</feature>
<evidence type="ECO:0000256" key="1">
    <source>
        <dbReference type="SAM" id="Phobius"/>
    </source>
</evidence>
<reference evidence="2" key="2">
    <citation type="submission" date="2025-09" db="UniProtKB">
        <authorList>
            <consortium name="Ensembl"/>
        </authorList>
    </citation>
    <scope>IDENTIFICATION</scope>
</reference>
<keyword evidence="3" id="KW-1185">Reference proteome</keyword>
<dbReference type="PANTHER" id="PTHR12138:SF133">
    <property type="entry name" value="SECRETED PROTEIN"/>
    <property type="match status" value="1"/>
</dbReference>
<dbReference type="PANTHER" id="PTHR12138">
    <property type="entry name" value="PRIMATE-EXPANDED PROTEIN FAMILY"/>
    <property type="match status" value="1"/>
</dbReference>
<accession>A0A8C8YNW3</accession>
<protein>
    <submittedName>
        <fullName evidence="2">Uncharacterized protein</fullName>
    </submittedName>
</protein>
<keyword evidence="1" id="KW-0812">Transmembrane</keyword>
<name>A0A8C8YNW3_PROSS</name>
<evidence type="ECO:0000313" key="2">
    <source>
        <dbReference type="Ensembl" id="ENSPSMP00000003516.1"/>
    </source>
</evidence>
<proteinExistence type="predicted"/>
<dbReference type="AlphaFoldDB" id="A0A8C8YNW3"/>
<keyword evidence="1" id="KW-1133">Transmembrane helix</keyword>
<organism evidence="2 3">
    <name type="scientific">Prolemur simus</name>
    <name type="common">Greater bamboo lemur</name>
    <name type="synonym">Hapalemur simus</name>
    <dbReference type="NCBI Taxonomy" id="1328070"/>
    <lineage>
        <taxon>Eukaryota</taxon>
        <taxon>Metazoa</taxon>
        <taxon>Chordata</taxon>
        <taxon>Craniata</taxon>
        <taxon>Vertebrata</taxon>
        <taxon>Euteleostomi</taxon>
        <taxon>Mammalia</taxon>
        <taxon>Eutheria</taxon>
        <taxon>Euarchontoglires</taxon>
        <taxon>Primates</taxon>
        <taxon>Strepsirrhini</taxon>
        <taxon>Lemuriformes</taxon>
        <taxon>Lemuridae</taxon>
        <taxon>Prolemur</taxon>
    </lineage>
</organism>
<dbReference type="PRINTS" id="PR02045">
    <property type="entry name" value="F138DOMAIN"/>
</dbReference>